<dbReference type="SMART" id="SM00401">
    <property type="entry name" value="ZnF_GATA"/>
    <property type="match status" value="1"/>
</dbReference>
<feature type="compositionally biased region" description="Polar residues" evidence="9">
    <location>
        <begin position="195"/>
        <end position="205"/>
    </location>
</feature>
<dbReference type="Pfam" id="PF08550">
    <property type="entry name" value="GATA_AreA"/>
    <property type="match status" value="1"/>
</dbReference>
<keyword evidence="3 8" id="KW-0863">Zinc-finger</keyword>
<keyword evidence="2" id="KW-0479">Metal-binding</keyword>
<evidence type="ECO:0000313" key="11">
    <source>
        <dbReference type="EMBL" id="KAG2226717.1"/>
    </source>
</evidence>
<feature type="compositionally biased region" description="Polar residues" evidence="9">
    <location>
        <begin position="488"/>
        <end position="502"/>
    </location>
</feature>
<feature type="compositionally biased region" description="Low complexity" evidence="9">
    <location>
        <begin position="557"/>
        <end position="571"/>
    </location>
</feature>
<evidence type="ECO:0000256" key="8">
    <source>
        <dbReference type="PROSITE-ProRule" id="PRU00094"/>
    </source>
</evidence>
<feature type="region of interest" description="Disordered" evidence="9">
    <location>
        <begin position="689"/>
        <end position="730"/>
    </location>
</feature>
<feature type="compositionally biased region" description="Polar residues" evidence="9">
    <location>
        <begin position="650"/>
        <end position="673"/>
    </location>
</feature>
<keyword evidence="12" id="KW-1185">Reference proteome</keyword>
<feature type="domain" description="GATA-type" evidence="10">
    <location>
        <begin position="501"/>
        <end position="554"/>
    </location>
</feature>
<dbReference type="GO" id="GO:0008270">
    <property type="term" value="F:zinc ion binding"/>
    <property type="evidence" value="ECO:0007669"/>
    <property type="project" value="UniProtKB-KW"/>
</dbReference>
<evidence type="ECO:0000256" key="3">
    <source>
        <dbReference type="ARBA" id="ARBA00022771"/>
    </source>
</evidence>
<keyword evidence="7" id="KW-0539">Nucleus</keyword>
<dbReference type="Proteomes" id="UP000646827">
    <property type="component" value="Unassembled WGS sequence"/>
</dbReference>
<reference evidence="11 12" key="1">
    <citation type="submission" date="2020-12" db="EMBL/GenBank/DDBJ databases">
        <title>Metabolic potential, ecology and presence of endohyphal bacteria is reflected in genomic diversity of Mucoromycotina.</title>
        <authorList>
            <person name="Muszewska A."/>
            <person name="Okrasinska A."/>
            <person name="Steczkiewicz K."/>
            <person name="Drgas O."/>
            <person name="Orlowska M."/>
            <person name="Perlinska-Lenart U."/>
            <person name="Aleksandrzak-Piekarczyk T."/>
            <person name="Szatraj K."/>
            <person name="Zielenkiewicz U."/>
            <person name="Pilsyk S."/>
            <person name="Malc E."/>
            <person name="Mieczkowski P."/>
            <person name="Kruszewska J.S."/>
            <person name="Biernat P."/>
            <person name="Pawlowska J."/>
        </authorList>
    </citation>
    <scope>NUCLEOTIDE SEQUENCE [LARGE SCALE GENOMIC DNA]</scope>
    <source>
        <strain evidence="11 12">CBS 142.35</strain>
    </source>
</reference>
<evidence type="ECO:0000256" key="5">
    <source>
        <dbReference type="ARBA" id="ARBA00023015"/>
    </source>
</evidence>
<organism evidence="11 12">
    <name type="scientific">Circinella minor</name>
    <dbReference type="NCBI Taxonomy" id="1195481"/>
    <lineage>
        <taxon>Eukaryota</taxon>
        <taxon>Fungi</taxon>
        <taxon>Fungi incertae sedis</taxon>
        <taxon>Mucoromycota</taxon>
        <taxon>Mucoromycotina</taxon>
        <taxon>Mucoromycetes</taxon>
        <taxon>Mucorales</taxon>
        <taxon>Lichtheimiaceae</taxon>
        <taxon>Circinella</taxon>
    </lineage>
</organism>
<dbReference type="PRINTS" id="PR00619">
    <property type="entry name" value="GATAZNFINGER"/>
</dbReference>
<feature type="compositionally biased region" description="Low complexity" evidence="9">
    <location>
        <begin position="799"/>
        <end position="825"/>
    </location>
</feature>
<evidence type="ECO:0000256" key="4">
    <source>
        <dbReference type="ARBA" id="ARBA00022833"/>
    </source>
</evidence>
<dbReference type="Pfam" id="PF00320">
    <property type="entry name" value="GATA"/>
    <property type="match status" value="1"/>
</dbReference>
<keyword evidence="5" id="KW-0805">Transcription regulation</keyword>
<dbReference type="OrthoDB" id="515401at2759"/>
<feature type="compositionally biased region" description="Polar residues" evidence="9">
    <location>
        <begin position="43"/>
        <end position="59"/>
    </location>
</feature>
<comment type="subcellular location">
    <subcellularLocation>
        <location evidence="1">Nucleus</location>
    </subcellularLocation>
</comment>
<dbReference type="PROSITE" id="PS50114">
    <property type="entry name" value="GATA_ZN_FINGER_2"/>
    <property type="match status" value="1"/>
</dbReference>
<feature type="compositionally biased region" description="Low complexity" evidence="9">
    <location>
        <begin position="401"/>
        <end position="413"/>
    </location>
</feature>
<dbReference type="EMBL" id="JAEPRB010000014">
    <property type="protein sequence ID" value="KAG2226717.1"/>
    <property type="molecule type" value="Genomic_DNA"/>
</dbReference>
<dbReference type="SUPFAM" id="SSF57716">
    <property type="entry name" value="Glucocorticoid receptor-like (DNA-binding domain)"/>
    <property type="match status" value="1"/>
</dbReference>
<feature type="region of interest" description="Disordered" evidence="9">
    <location>
        <begin position="194"/>
        <end position="213"/>
    </location>
</feature>
<dbReference type="FunFam" id="3.30.50.10:FF:000007">
    <property type="entry name" value="Nitrogen regulatory AreA, N-terminal"/>
    <property type="match status" value="1"/>
</dbReference>
<dbReference type="GO" id="GO:0005634">
    <property type="term" value="C:nucleus"/>
    <property type="evidence" value="ECO:0007669"/>
    <property type="project" value="UniProtKB-SubCell"/>
</dbReference>
<dbReference type="GO" id="GO:0045944">
    <property type="term" value="P:positive regulation of transcription by RNA polymerase II"/>
    <property type="evidence" value="ECO:0007669"/>
    <property type="project" value="TreeGrafter"/>
</dbReference>
<evidence type="ECO:0000256" key="1">
    <source>
        <dbReference type="ARBA" id="ARBA00004123"/>
    </source>
</evidence>
<evidence type="ECO:0000259" key="10">
    <source>
        <dbReference type="PROSITE" id="PS50114"/>
    </source>
</evidence>
<feature type="compositionally biased region" description="Low complexity" evidence="9">
    <location>
        <begin position="608"/>
        <end position="623"/>
    </location>
</feature>
<feature type="region of interest" description="Disordered" evidence="9">
    <location>
        <begin position="30"/>
        <end position="68"/>
    </location>
</feature>
<dbReference type="PANTHER" id="PTHR10071:SF281">
    <property type="entry name" value="BOX A-BINDING FACTOR-RELATED"/>
    <property type="match status" value="1"/>
</dbReference>
<evidence type="ECO:0000256" key="2">
    <source>
        <dbReference type="ARBA" id="ARBA00022723"/>
    </source>
</evidence>
<feature type="region of interest" description="Disordered" evidence="9">
    <location>
        <begin position="379"/>
        <end position="507"/>
    </location>
</feature>
<feature type="region of interest" description="Disordered" evidence="9">
    <location>
        <begin position="768"/>
        <end position="838"/>
    </location>
</feature>
<dbReference type="InterPro" id="IPR013860">
    <property type="entry name" value="AreA_GATA"/>
</dbReference>
<evidence type="ECO:0000256" key="9">
    <source>
        <dbReference type="SAM" id="MobiDB-lite"/>
    </source>
</evidence>
<gene>
    <name evidence="11" type="ORF">INT45_001064</name>
</gene>
<dbReference type="GO" id="GO:0000122">
    <property type="term" value="P:negative regulation of transcription by RNA polymerase II"/>
    <property type="evidence" value="ECO:0007669"/>
    <property type="project" value="TreeGrafter"/>
</dbReference>
<dbReference type="CDD" id="cd00202">
    <property type="entry name" value="ZnF_GATA"/>
    <property type="match status" value="1"/>
</dbReference>
<evidence type="ECO:0000313" key="12">
    <source>
        <dbReference type="Proteomes" id="UP000646827"/>
    </source>
</evidence>
<accession>A0A8H7VPN3</accession>
<dbReference type="GO" id="GO:0000981">
    <property type="term" value="F:DNA-binding transcription factor activity, RNA polymerase II-specific"/>
    <property type="evidence" value="ECO:0007669"/>
    <property type="project" value="TreeGrafter"/>
</dbReference>
<keyword evidence="4" id="KW-0862">Zinc</keyword>
<feature type="compositionally biased region" description="Polar residues" evidence="9">
    <location>
        <begin position="624"/>
        <end position="642"/>
    </location>
</feature>
<sequence>MSSPTDSTLQPKKSQNIQLVADKLLSESLFPPEKNIIHKDNVNKNYSNNDDDATSTGPDDSQKKDPLATKVWRMYTKAKDTLPNGARMENLTWRMMAMTLKAKNAEVEKTAGTSSYDEDAMAIDSDNDYDDQYPYEYSQSEGFIPTSVSIAIEQRASPPPADDTTALLSSSAPPYMMDFLRESLELPPEPRNVMVSGSTRASSSTEEIHCTPAKRRAEYSPRLSTVEDDHMDSMSPDGYIFSADTMVDEPMSTPYGSRELSQSVPSLNPSFPFAHPNHQNRTVIGNPLYQSTIPVPSLSAQTALLHHQQHTDPYKTPPANASPPFYFADMPSTSSTASTPTAEYSTLSSRIPIPSLHNNQQSPFNPGSLSFEDLLSIYYPDQPPTQHQQYNRQQRGSSPLSTTTQQSDSYDSTGLPNLQAMHLSSSGNIPPPHSPSADEDSDVAAAGSHENKPTDVVTPEKINASTTSTNSANNNSSITTTRNNNNSKASSVSMLHQQKMSQNKTKCTNCGTTTTPLWRRNPAGQPLCNACGLFLKLHGVVRPLSLKTDIIKKRNRNSSASSAASGAGNSKTKSKQRAVATSPPDHDPVLRPSAPFGPASGTTVNIAPSSYRPPSVRPLSVSPINQQQYSAVTSDSNSNTSAGRRKRRVSTYSSLSNISEPNSTTTLSCSPPLQHPLTWTSNITAGVDSTQQQAKQMSYSQPSSPPRPSSSHSTTPSPPQWDSTAAQQAQQAGLPPAIYAVLESIGVHLNSLPAEVLPLIASAANYHAMNKQRQRQHKQSQQHQQPPPPSNNELAAFMQHVYQQQQHVPSSSPQSTNSPSSFISSYDPIHHQPPSSSS</sequence>
<comment type="caution">
    <text evidence="11">The sequence shown here is derived from an EMBL/GenBank/DDBJ whole genome shotgun (WGS) entry which is preliminary data.</text>
</comment>
<keyword evidence="6" id="KW-0804">Transcription</keyword>
<dbReference type="PROSITE" id="PS00344">
    <property type="entry name" value="GATA_ZN_FINGER_1"/>
    <property type="match status" value="1"/>
</dbReference>
<dbReference type="InterPro" id="IPR000679">
    <property type="entry name" value="Znf_GATA"/>
</dbReference>
<dbReference type="InterPro" id="IPR013088">
    <property type="entry name" value="Znf_NHR/GATA"/>
</dbReference>
<proteinExistence type="predicted"/>
<dbReference type="GO" id="GO:0000978">
    <property type="term" value="F:RNA polymerase II cis-regulatory region sequence-specific DNA binding"/>
    <property type="evidence" value="ECO:0007669"/>
    <property type="project" value="TreeGrafter"/>
</dbReference>
<feature type="compositionally biased region" description="Low complexity" evidence="9">
    <location>
        <begin position="331"/>
        <end position="342"/>
    </location>
</feature>
<evidence type="ECO:0000256" key="6">
    <source>
        <dbReference type="ARBA" id="ARBA00023163"/>
    </source>
</evidence>
<dbReference type="AlphaFoldDB" id="A0A8H7VPN3"/>
<feature type="region of interest" description="Disordered" evidence="9">
    <location>
        <begin position="555"/>
        <end position="673"/>
    </location>
</feature>
<dbReference type="Gene3D" id="3.30.50.10">
    <property type="entry name" value="Erythroid Transcription Factor GATA-1, subunit A"/>
    <property type="match status" value="1"/>
</dbReference>
<feature type="compositionally biased region" description="Polar residues" evidence="9">
    <location>
        <begin position="384"/>
        <end position="400"/>
    </location>
</feature>
<dbReference type="InterPro" id="IPR039355">
    <property type="entry name" value="Transcription_factor_GATA"/>
</dbReference>
<feature type="region of interest" description="Disordered" evidence="9">
    <location>
        <begin position="308"/>
        <end position="343"/>
    </location>
</feature>
<feature type="compositionally biased region" description="Basic residues" evidence="9">
    <location>
        <begin position="770"/>
        <end position="780"/>
    </location>
</feature>
<feature type="compositionally biased region" description="Low complexity" evidence="9">
    <location>
        <begin position="462"/>
        <end position="487"/>
    </location>
</feature>
<evidence type="ECO:0000256" key="7">
    <source>
        <dbReference type="ARBA" id="ARBA00023242"/>
    </source>
</evidence>
<name>A0A8H7VPN3_9FUNG</name>
<protein>
    <recommendedName>
        <fullName evidence="10">GATA-type domain-containing protein</fullName>
    </recommendedName>
</protein>
<dbReference type="PANTHER" id="PTHR10071">
    <property type="entry name" value="TRANSCRIPTION FACTOR GATA FAMILY MEMBER"/>
    <property type="match status" value="1"/>
</dbReference>